<keyword evidence="1" id="KW-0812">Transmembrane</keyword>
<reference evidence="2 3" key="1">
    <citation type="journal article" date="2018" name="Science">
        <title>The opium poppy genome and morphinan production.</title>
        <authorList>
            <person name="Guo L."/>
            <person name="Winzer T."/>
            <person name="Yang X."/>
            <person name="Li Y."/>
            <person name="Ning Z."/>
            <person name="He Z."/>
            <person name="Teodor R."/>
            <person name="Lu Y."/>
            <person name="Bowser T.A."/>
            <person name="Graham I.A."/>
            <person name="Ye K."/>
        </authorList>
    </citation>
    <scope>NUCLEOTIDE SEQUENCE [LARGE SCALE GENOMIC DNA]</scope>
    <source>
        <strain evidence="3">cv. HN1</strain>
        <tissue evidence="2">Leaves</tissue>
    </source>
</reference>
<sequence length="28" mass="3516">MEKNGSGDCRWLWRMLVVVLLLIWRYYD</sequence>
<evidence type="ECO:0000313" key="3">
    <source>
        <dbReference type="Proteomes" id="UP000316621"/>
    </source>
</evidence>
<feature type="transmembrane region" description="Helical" evidence="1">
    <location>
        <begin position="12"/>
        <end position="27"/>
    </location>
</feature>
<name>A0A4Y7L0R7_PAPSO</name>
<protein>
    <submittedName>
        <fullName evidence="2">Uncharacterized protein</fullName>
    </submittedName>
</protein>
<gene>
    <name evidence="2" type="ORF">C5167_002154</name>
</gene>
<dbReference type="Gramene" id="RZC77931">
    <property type="protein sequence ID" value="RZC77931"/>
    <property type="gene ID" value="C5167_002154"/>
</dbReference>
<dbReference type="Proteomes" id="UP000316621">
    <property type="component" value="Chromosome 9"/>
</dbReference>
<proteinExistence type="predicted"/>
<evidence type="ECO:0000256" key="1">
    <source>
        <dbReference type="SAM" id="Phobius"/>
    </source>
</evidence>
<dbReference type="AlphaFoldDB" id="A0A4Y7L0R7"/>
<accession>A0A4Y7L0R7</accession>
<dbReference type="EMBL" id="CM010723">
    <property type="protein sequence ID" value="RZC77931.1"/>
    <property type="molecule type" value="Genomic_DNA"/>
</dbReference>
<keyword evidence="1" id="KW-1133">Transmembrane helix</keyword>
<keyword evidence="3" id="KW-1185">Reference proteome</keyword>
<evidence type="ECO:0000313" key="2">
    <source>
        <dbReference type="EMBL" id="RZC77931.1"/>
    </source>
</evidence>
<keyword evidence="1" id="KW-0472">Membrane</keyword>
<organism evidence="2 3">
    <name type="scientific">Papaver somniferum</name>
    <name type="common">Opium poppy</name>
    <dbReference type="NCBI Taxonomy" id="3469"/>
    <lineage>
        <taxon>Eukaryota</taxon>
        <taxon>Viridiplantae</taxon>
        <taxon>Streptophyta</taxon>
        <taxon>Embryophyta</taxon>
        <taxon>Tracheophyta</taxon>
        <taxon>Spermatophyta</taxon>
        <taxon>Magnoliopsida</taxon>
        <taxon>Ranunculales</taxon>
        <taxon>Papaveraceae</taxon>
        <taxon>Papaveroideae</taxon>
        <taxon>Papaver</taxon>
    </lineage>
</organism>